<organism evidence="7 8">
    <name type="scientific">Podospora didyma</name>
    <dbReference type="NCBI Taxonomy" id="330526"/>
    <lineage>
        <taxon>Eukaryota</taxon>
        <taxon>Fungi</taxon>
        <taxon>Dikarya</taxon>
        <taxon>Ascomycota</taxon>
        <taxon>Pezizomycotina</taxon>
        <taxon>Sordariomycetes</taxon>
        <taxon>Sordariomycetidae</taxon>
        <taxon>Sordariales</taxon>
        <taxon>Podosporaceae</taxon>
        <taxon>Podospora</taxon>
    </lineage>
</organism>
<dbReference type="GO" id="GO:0005737">
    <property type="term" value="C:cytoplasm"/>
    <property type="evidence" value="ECO:0007669"/>
    <property type="project" value="TreeGrafter"/>
</dbReference>
<dbReference type="SUPFAM" id="SSF118310">
    <property type="entry name" value="AN1-like Zinc finger"/>
    <property type="match status" value="2"/>
</dbReference>
<evidence type="ECO:0000256" key="4">
    <source>
        <dbReference type="PROSITE-ProRule" id="PRU00449"/>
    </source>
</evidence>
<evidence type="ECO:0000256" key="3">
    <source>
        <dbReference type="ARBA" id="ARBA00022833"/>
    </source>
</evidence>
<dbReference type="SMART" id="SM00154">
    <property type="entry name" value="ZnF_AN1"/>
    <property type="match status" value="2"/>
</dbReference>
<protein>
    <recommendedName>
        <fullName evidence="6">AN1-type domain-containing protein</fullName>
    </recommendedName>
</protein>
<dbReference type="GO" id="GO:0008270">
    <property type="term" value="F:zinc ion binding"/>
    <property type="evidence" value="ECO:0007669"/>
    <property type="project" value="UniProtKB-KW"/>
</dbReference>
<reference evidence="7" key="1">
    <citation type="journal article" date="2023" name="Mol. Phylogenet. Evol.">
        <title>Genome-scale phylogeny and comparative genomics of the fungal order Sordariales.</title>
        <authorList>
            <person name="Hensen N."/>
            <person name="Bonometti L."/>
            <person name="Westerberg I."/>
            <person name="Brannstrom I.O."/>
            <person name="Guillou S."/>
            <person name="Cros-Aarteil S."/>
            <person name="Calhoun S."/>
            <person name="Haridas S."/>
            <person name="Kuo A."/>
            <person name="Mondo S."/>
            <person name="Pangilinan J."/>
            <person name="Riley R."/>
            <person name="LaButti K."/>
            <person name="Andreopoulos B."/>
            <person name="Lipzen A."/>
            <person name="Chen C."/>
            <person name="Yan M."/>
            <person name="Daum C."/>
            <person name="Ng V."/>
            <person name="Clum A."/>
            <person name="Steindorff A."/>
            <person name="Ohm R.A."/>
            <person name="Martin F."/>
            <person name="Silar P."/>
            <person name="Natvig D.O."/>
            <person name="Lalanne C."/>
            <person name="Gautier V."/>
            <person name="Ament-Velasquez S.L."/>
            <person name="Kruys A."/>
            <person name="Hutchinson M.I."/>
            <person name="Powell A.J."/>
            <person name="Barry K."/>
            <person name="Miller A.N."/>
            <person name="Grigoriev I.V."/>
            <person name="Debuchy R."/>
            <person name="Gladieux P."/>
            <person name="Hiltunen Thoren M."/>
            <person name="Johannesson H."/>
        </authorList>
    </citation>
    <scope>NUCLEOTIDE SEQUENCE</scope>
    <source>
        <strain evidence="7">CBS 232.78</strain>
    </source>
</reference>
<feature type="domain" description="AN1-type" evidence="6">
    <location>
        <begin position="46"/>
        <end position="94"/>
    </location>
</feature>
<evidence type="ECO:0000256" key="5">
    <source>
        <dbReference type="SAM" id="MobiDB-lite"/>
    </source>
</evidence>
<feature type="compositionally biased region" description="Low complexity" evidence="5">
    <location>
        <begin position="26"/>
        <end position="42"/>
    </location>
</feature>
<evidence type="ECO:0000313" key="8">
    <source>
        <dbReference type="Proteomes" id="UP001285441"/>
    </source>
</evidence>
<evidence type="ECO:0000259" key="6">
    <source>
        <dbReference type="PROSITE" id="PS51039"/>
    </source>
</evidence>
<keyword evidence="8" id="KW-1185">Reference proteome</keyword>
<name>A0AAE0U3D5_9PEZI</name>
<accession>A0AAE0U3D5</accession>
<dbReference type="AlphaFoldDB" id="A0AAE0U3D5"/>
<keyword evidence="2 4" id="KW-0863">Zinc-finger</keyword>
<evidence type="ECO:0000256" key="2">
    <source>
        <dbReference type="ARBA" id="ARBA00022771"/>
    </source>
</evidence>
<feature type="compositionally biased region" description="Polar residues" evidence="5">
    <location>
        <begin position="14"/>
        <end position="25"/>
    </location>
</feature>
<comment type="caution">
    <text evidence="7">The sequence shown here is derived from an EMBL/GenBank/DDBJ whole genome shotgun (WGS) entry which is preliminary data.</text>
</comment>
<dbReference type="EMBL" id="JAULSW010000002">
    <property type="protein sequence ID" value="KAK3389361.1"/>
    <property type="molecule type" value="Genomic_DNA"/>
</dbReference>
<dbReference type="Proteomes" id="UP001285441">
    <property type="component" value="Unassembled WGS sequence"/>
</dbReference>
<gene>
    <name evidence="7" type="ORF">B0H63DRAFT_463502</name>
</gene>
<dbReference type="InterPro" id="IPR000058">
    <property type="entry name" value="Znf_AN1"/>
</dbReference>
<dbReference type="PANTHER" id="PTHR14677:SF40">
    <property type="entry name" value="CDC48-ASSOCIATED UBIQUITIN-LIKE_ZINC FINGER PROTEIN 1"/>
    <property type="match status" value="1"/>
</dbReference>
<sequence length="334" mass="36599">MASPSPNPDDNRNTNKSSETSYVNMSSSAVATNTTTESSSANDDATLIGKHCEYSYCNQLDFLPFFCQSCRGTFCLDHRTENAHQCAQEGAWAARQREAQLAKRSAGEGKRMRDFVSQKPCADEGCKTIVGTSLVPGVHCASCNRDYCLKHRLKEDHDCKSKIPIGARVPSEGGKAIVDGAKSALERLKLWGAAKRETMHRSLPKPKPSTASARIVAVNALKKTAKGDDKLPPEKRVYLHVEAEAETAKAKFPKGEFFYSKEWVVGRMLDAAARSLQVQNVNNQSANEEDRLRVFHVEGGRMLEFNEKIGSSLVSGNTVVLLRGVGPPPDLIEL</sequence>
<keyword evidence="3" id="KW-0862">Zinc</keyword>
<feature type="region of interest" description="Disordered" evidence="5">
    <location>
        <begin position="1"/>
        <end position="42"/>
    </location>
</feature>
<dbReference type="Gene3D" id="4.10.1110.10">
    <property type="entry name" value="AN1-like Zinc finger"/>
    <property type="match status" value="2"/>
</dbReference>
<dbReference type="Pfam" id="PF25327">
    <property type="entry name" value="UBL_ZFAND1"/>
    <property type="match status" value="1"/>
</dbReference>
<dbReference type="Pfam" id="PF01428">
    <property type="entry name" value="zf-AN1"/>
    <property type="match status" value="2"/>
</dbReference>
<feature type="domain" description="AN1-type" evidence="6">
    <location>
        <begin position="115"/>
        <end position="167"/>
    </location>
</feature>
<evidence type="ECO:0000256" key="1">
    <source>
        <dbReference type="ARBA" id="ARBA00022723"/>
    </source>
</evidence>
<reference evidence="7" key="2">
    <citation type="submission" date="2023-06" db="EMBL/GenBank/DDBJ databases">
        <authorList>
            <consortium name="Lawrence Berkeley National Laboratory"/>
            <person name="Haridas S."/>
            <person name="Hensen N."/>
            <person name="Bonometti L."/>
            <person name="Westerberg I."/>
            <person name="Brannstrom I.O."/>
            <person name="Guillou S."/>
            <person name="Cros-Aarteil S."/>
            <person name="Calhoun S."/>
            <person name="Kuo A."/>
            <person name="Mondo S."/>
            <person name="Pangilinan J."/>
            <person name="Riley R."/>
            <person name="LaButti K."/>
            <person name="Andreopoulos B."/>
            <person name="Lipzen A."/>
            <person name="Chen C."/>
            <person name="Yanf M."/>
            <person name="Daum C."/>
            <person name="Ng V."/>
            <person name="Clum A."/>
            <person name="Steindorff A."/>
            <person name="Ohm R."/>
            <person name="Martin F."/>
            <person name="Silar P."/>
            <person name="Natvig D."/>
            <person name="Lalanne C."/>
            <person name="Gautier V."/>
            <person name="Ament-velasquez S.L."/>
            <person name="Kruys A."/>
            <person name="Hutchinson M.I."/>
            <person name="Powell A.J."/>
            <person name="Barry K."/>
            <person name="Miller A.N."/>
            <person name="Grigoriev I.V."/>
            <person name="Debuchy R."/>
            <person name="Gladieux P."/>
            <person name="Thoren M.H."/>
            <person name="Johannesson H."/>
        </authorList>
    </citation>
    <scope>NUCLEOTIDE SEQUENCE</scope>
    <source>
        <strain evidence="7">CBS 232.78</strain>
    </source>
</reference>
<dbReference type="InterPro" id="IPR035896">
    <property type="entry name" value="AN1-like_Znf"/>
</dbReference>
<dbReference type="PROSITE" id="PS51039">
    <property type="entry name" value="ZF_AN1"/>
    <property type="match status" value="2"/>
</dbReference>
<keyword evidence="1" id="KW-0479">Metal-binding</keyword>
<evidence type="ECO:0000313" key="7">
    <source>
        <dbReference type="EMBL" id="KAK3389361.1"/>
    </source>
</evidence>
<dbReference type="PANTHER" id="PTHR14677">
    <property type="entry name" value="ARSENITE INDUCUBLE RNA ASSOCIATED PROTEIN AIP-1-RELATED"/>
    <property type="match status" value="1"/>
</dbReference>
<dbReference type="InterPro" id="IPR057358">
    <property type="entry name" value="UBL_ZFAND1-like"/>
</dbReference>
<proteinExistence type="predicted"/>